<name>A0A2H3J2B9_WOLCO</name>
<evidence type="ECO:0000256" key="1">
    <source>
        <dbReference type="ARBA" id="ARBA00023002"/>
    </source>
</evidence>
<evidence type="ECO:0000313" key="4">
    <source>
        <dbReference type="EMBL" id="PCH36131.1"/>
    </source>
</evidence>
<keyword evidence="1" id="KW-0560">Oxidoreductase</keyword>
<dbReference type="GO" id="GO:0016616">
    <property type="term" value="F:oxidoreductase activity, acting on the CH-OH group of donors, NAD or NADP as acceptor"/>
    <property type="evidence" value="ECO:0007669"/>
    <property type="project" value="TreeGrafter"/>
</dbReference>
<comment type="similarity">
    <text evidence="2">Belongs to the NAD(P)-dependent epimerase/dehydratase family. Dihydroflavonol-4-reductase subfamily.</text>
</comment>
<dbReference type="Pfam" id="PF01370">
    <property type="entry name" value="Epimerase"/>
    <property type="match status" value="1"/>
</dbReference>
<organism evidence="4 5">
    <name type="scientific">Wolfiporia cocos (strain MD-104)</name>
    <name type="common">Brown rot fungus</name>
    <dbReference type="NCBI Taxonomy" id="742152"/>
    <lineage>
        <taxon>Eukaryota</taxon>
        <taxon>Fungi</taxon>
        <taxon>Dikarya</taxon>
        <taxon>Basidiomycota</taxon>
        <taxon>Agaricomycotina</taxon>
        <taxon>Agaricomycetes</taxon>
        <taxon>Polyporales</taxon>
        <taxon>Phaeolaceae</taxon>
        <taxon>Wolfiporia</taxon>
    </lineage>
</organism>
<evidence type="ECO:0000259" key="3">
    <source>
        <dbReference type="Pfam" id="PF01370"/>
    </source>
</evidence>
<dbReference type="EMBL" id="KB467865">
    <property type="protein sequence ID" value="PCH36131.1"/>
    <property type="molecule type" value="Genomic_DNA"/>
</dbReference>
<dbReference type="Gene3D" id="3.40.50.720">
    <property type="entry name" value="NAD(P)-binding Rossmann-like Domain"/>
    <property type="match status" value="1"/>
</dbReference>
<dbReference type="InterPro" id="IPR050425">
    <property type="entry name" value="NAD(P)_dehydrat-like"/>
</dbReference>
<dbReference type="PANTHER" id="PTHR10366">
    <property type="entry name" value="NAD DEPENDENT EPIMERASE/DEHYDRATASE"/>
    <property type="match status" value="1"/>
</dbReference>
<dbReference type="STRING" id="742152.A0A2H3J2B9"/>
<reference evidence="4 5" key="1">
    <citation type="journal article" date="2012" name="Science">
        <title>The Paleozoic origin of enzymatic lignin decomposition reconstructed from 31 fungal genomes.</title>
        <authorList>
            <person name="Floudas D."/>
            <person name="Binder M."/>
            <person name="Riley R."/>
            <person name="Barry K."/>
            <person name="Blanchette R.A."/>
            <person name="Henrissat B."/>
            <person name="Martinez A.T."/>
            <person name="Otillar R."/>
            <person name="Spatafora J.W."/>
            <person name="Yadav J.S."/>
            <person name="Aerts A."/>
            <person name="Benoit I."/>
            <person name="Boyd A."/>
            <person name="Carlson A."/>
            <person name="Copeland A."/>
            <person name="Coutinho P.M."/>
            <person name="de Vries R.P."/>
            <person name="Ferreira P."/>
            <person name="Findley K."/>
            <person name="Foster B."/>
            <person name="Gaskell J."/>
            <person name="Glotzer D."/>
            <person name="Gorecki P."/>
            <person name="Heitman J."/>
            <person name="Hesse C."/>
            <person name="Hori C."/>
            <person name="Igarashi K."/>
            <person name="Jurgens J.A."/>
            <person name="Kallen N."/>
            <person name="Kersten P."/>
            <person name="Kohler A."/>
            <person name="Kuees U."/>
            <person name="Kumar T.K.A."/>
            <person name="Kuo A."/>
            <person name="LaButti K."/>
            <person name="Larrondo L.F."/>
            <person name="Lindquist E."/>
            <person name="Ling A."/>
            <person name="Lombard V."/>
            <person name="Lucas S."/>
            <person name="Lundell T."/>
            <person name="Martin R."/>
            <person name="McLaughlin D.J."/>
            <person name="Morgenstern I."/>
            <person name="Morin E."/>
            <person name="Murat C."/>
            <person name="Nagy L.G."/>
            <person name="Nolan M."/>
            <person name="Ohm R.A."/>
            <person name="Patyshakuliyeva A."/>
            <person name="Rokas A."/>
            <person name="Ruiz-Duenas F.J."/>
            <person name="Sabat G."/>
            <person name="Salamov A."/>
            <person name="Samejima M."/>
            <person name="Schmutz J."/>
            <person name="Slot J.C."/>
            <person name="St John F."/>
            <person name="Stenlid J."/>
            <person name="Sun H."/>
            <person name="Sun S."/>
            <person name="Syed K."/>
            <person name="Tsang A."/>
            <person name="Wiebenga A."/>
            <person name="Young D."/>
            <person name="Pisabarro A."/>
            <person name="Eastwood D.C."/>
            <person name="Martin F."/>
            <person name="Cullen D."/>
            <person name="Grigoriev I.V."/>
            <person name="Hibbett D.S."/>
        </authorList>
    </citation>
    <scope>NUCLEOTIDE SEQUENCE [LARGE SCALE GENOMIC DNA]</scope>
    <source>
        <strain evidence="4 5">MD-104</strain>
    </source>
</reference>
<gene>
    <name evidence="4" type="ORF">WOLCODRAFT_146121</name>
</gene>
<keyword evidence="5" id="KW-1185">Reference proteome</keyword>
<dbReference type="InterPro" id="IPR001509">
    <property type="entry name" value="Epimerase_deHydtase"/>
</dbReference>
<proteinExistence type="inferred from homology"/>
<dbReference type="AlphaFoldDB" id="A0A2H3J2B9"/>
<accession>A0A2H3J2B9</accession>
<protein>
    <submittedName>
        <fullName evidence="4">NAD(P)-binding protein</fullName>
    </submittedName>
</protein>
<dbReference type="OrthoDB" id="2735536at2759"/>
<dbReference type="Proteomes" id="UP000218811">
    <property type="component" value="Unassembled WGS sequence"/>
</dbReference>
<dbReference type="InterPro" id="IPR036291">
    <property type="entry name" value="NAD(P)-bd_dom_sf"/>
</dbReference>
<dbReference type="SUPFAM" id="SSF51735">
    <property type="entry name" value="NAD(P)-binding Rossmann-fold domains"/>
    <property type="match status" value="1"/>
</dbReference>
<dbReference type="PANTHER" id="PTHR10366:SF564">
    <property type="entry name" value="STEROL-4-ALPHA-CARBOXYLATE 3-DEHYDROGENASE, DECARBOXYLATING"/>
    <property type="match status" value="1"/>
</dbReference>
<evidence type="ECO:0000256" key="2">
    <source>
        <dbReference type="ARBA" id="ARBA00023445"/>
    </source>
</evidence>
<dbReference type="OMA" id="TAEWYSW"/>
<feature type="domain" description="NAD-dependent epimerase/dehydratase" evidence="3">
    <location>
        <begin position="6"/>
        <end position="254"/>
    </location>
</feature>
<evidence type="ECO:0000313" key="5">
    <source>
        <dbReference type="Proteomes" id="UP000218811"/>
    </source>
</evidence>
<sequence length="341" mass="37229">MSSSLVLVTGVTGFLGSHIVKLLLEQGFRVRGTARSGKVSSALEAYAQYKDSYEVVPFDDLACGDYTTALQGVGAIIHQAAPLPGREASTEEALNVAIEGNLNILRQGDKAGITKFVFASSWGTLGAEGKGQPTRVLTDQDWSTITREEAIVAGNVWVTYAAEKVLSERAIWDYVDQHPHIDATAVNPPFLYGPFAPGYRTPEPNLNALGSNSFIYGLLSPSAKPSEWSRGVDVRDVAQAMINALSTPSNVGRKRILLTAEWYSWKDAVEYIAAERPALKDRLSVAARDAESVTFTPFDPTRAKEVLKAEFRPWRVTLLDTVDALIAWESEWMSKGLSFSL</sequence>